<dbReference type="EMBL" id="JBHSPH010000007">
    <property type="protein sequence ID" value="MFC5863821.1"/>
    <property type="molecule type" value="Genomic_DNA"/>
</dbReference>
<name>A0ABW1EIY6_9BACT</name>
<organism evidence="1 2">
    <name type="scientific">Acidicapsa dinghuensis</name>
    <dbReference type="NCBI Taxonomy" id="2218256"/>
    <lineage>
        <taxon>Bacteria</taxon>
        <taxon>Pseudomonadati</taxon>
        <taxon>Acidobacteriota</taxon>
        <taxon>Terriglobia</taxon>
        <taxon>Terriglobales</taxon>
        <taxon>Acidobacteriaceae</taxon>
        <taxon>Acidicapsa</taxon>
    </lineage>
</organism>
<gene>
    <name evidence="1" type="ORF">ACFPT7_16050</name>
</gene>
<evidence type="ECO:0000313" key="2">
    <source>
        <dbReference type="Proteomes" id="UP001596091"/>
    </source>
</evidence>
<proteinExistence type="predicted"/>
<dbReference type="RefSeq" id="WP_263342170.1">
    <property type="nucleotide sequence ID" value="NZ_JAGSYH010000010.1"/>
</dbReference>
<keyword evidence="2" id="KW-1185">Reference proteome</keyword>
<reference evidence="2" key="1">
    <citation type="journal article" date="2019" name="Int. J. Syst. Evol. Microbiol.">
        <title>The Global Catalogue of Microorganisms (GCM) 10K type strain sequencing project: providing services to taxonomists for standard genome sequencing and annotation.</title>
        <authorList>
            <consortium name="The Broad Institute Genomics Platform"/>
            <consortium name="The Broad Institute Genome Sequencing Center for Infectious Disease"/>
            <person name="Wu L."/>
            <person name="Ma J."/>
        </authorList>
    </citation>
    <scope>NUCLEOTIDE SEQUENCE [LARGE SCALE GENOMIC DNA]</scope>
    <source>
        <strain evidence="2">JCM 4087</strain>
    </source>
</reference>
<accession>A0ABW1EIY6</accession>
<evidence type="ECO:0000313" key="1">
    <source>
        <dbReference type="EMBL" id="MFC5863821.1"/>
    </source>
</evidence>
<sequence length="197" mass="22537">MNLREALAAKKLEYEQFVIARHIEPETFRLTHEILELERAIAKEEGAAYLDEIDIPVERDSFQDCPFVIADCFNCFLILKTKSKQLALVVFRRIGAYRVLALGDDDADEHPLAGKGLRPYGIFEVMNSGWSQEVNSIRDKREPYPAATRRITANHHYFFYFKARTFEVLAESFEVLGTFSSQEDAYAHVLANLGAVQ</sequence>
<comment type="caution">
    <text evidence="1">The sequence shown here is derived from an EMBL/GenBank/DDBJ whole genome shotgun (WGS) entry which is preliminary data.</text>
</comment>
<protein>
    <submittedName>
        <fullName evidence="1">Uncharacterized protein</fullName>
    </submittedName>
</protein>
<dbReference type="Proteomes" id="UP001596091">
    <property type="component" value="Unassembled WGS sequence"/>
</dbReference>